<protein>
    <submittedName>
        <fullName evidence="1">GYD domain-containing protein</fullName>
    </submittedName>
</protein>
<accession>A0A5J5IBK0</accession>
<dbReference type="Pfam" id="PF08734">
    <property type="entry name" value="GYD"/>
    <property type="match status" value="1"/>
</dbReference>
<comment type="caution">
    <text evidence="1">The sequence shown here is derived from an EMBL/GenBank/DDBJ whole genome shotgun (WGS) entry which is preliminary data.</text>
</comment>
<dbReference type="Proteomes" id="UP000326903">
    <property type="component" value="Unassembled WGS sequence"/>
</dbReference>
<keyword evidence="2" id="KW-1185">Reference proteome</keyword>
<name>A0A5J5IBK0_9BACT</name>
<evidence type="ECO:0000313" key="1">
    <source>
        <dbReference type="EMBL" id="KAA9035842.1"/>
    </source>
</evidence>
<reference evidence="1 2" key="1">
    <citation type="submission" date="2019-09" db="EMBL/GenBank/DDBJ databases">
        <title>Draft genome sequence of Ginsengibacter sp. BR5-29.</title>
        <authorList>
            <person name="Im W.-T."/>
        </authorList>
    </citation>
    <scope>NUCLEOTIDE SEQUENCE [LARGE SCALE GENOMIC DNA]</scope>
    <source>
        <strain evidence="1 2">BR5-29</strain>
    </source>
</reference>
<organism evidence="1 2">
    <name type="scientific">Ginsengibacter hankyongi</name>
    <dbReference type="NCBI Taxonomy" id="2607284"/>
    <lineage>
        <taxon>Bacteria</taxon>
        <taxon>Pseudomonadati</taxon>
        <taxon>Bacteroidota</taxon>
        <taxon>Chitinophagia</taxon>
        <taxon>Chitinophagales</taxon>
        <taxon>Chitinophagaceae</taxon>
        <taxon>Ginsengibacter</taxon>
    </lineage>
</organism>
<proteinExistence type="predicted"/>
<dbReference type="AlphaFoldDB" id="A0A5J5IBK0"/>
<sequence length="106" mass="11269">MTKFLITAAYNEDGVKGLLKVGGTNRKEAIAKMIADIGGKLEAFYFAFGDYDVYAIAELPDTTSAAALALTINASGMVNLSTTLLLTPEEIDKAAKMTVNYRSPGN</sequence>
<dbReference type="EMBL" id="VYQF01000010">
    <property type="protein sequence ID" value="KAA9035842.1"/>
    <property type="molecule type" value="Genomic_DNA"/>
</dbReference>
<gene>
    <name evidence="1" type="ORF">FW778_20010</name>
</gene>
<dbReference type="InterPro" id="IPR014845">
    <property type="entry name" value="GYD/TTHA1554"/>
</dbReference>
<dbReference type="RefSeq" id="WP_150416669.1">
    <property type="nucleotide sequence ID" value="NZ_VYQF01000010.1"/>
</dbReference>
<evidence type="ECO:0000313" key="2">
    <source>
        <dbReference type="Proteomes" id="UP000326903"/>
    </source>
</evidence>